<dbReference type="PANTHER" id="PTHR39426:SF1">
    <property type="entry name" value="HOMOLOGY TO DEATH-ON-CURING PROTEIN OF PHAGE P1"/>
    <property type="match status" value="1"/>
</dbReference>
<evidence type="ECO:0000259" key="1">
    <source>
        <dbReference type="PROSITE" id="PS51459"/>
    </source>
</evidence>
<dbReference type="PROSITE" id="PS51459">
    <property type="entry name" value="FIDO"/>
    <property type="match status" value="1"/>
</dbReference>
<dbReference type="RefSeq" id="WP_011745979.1">
    <property type="nucleotide sequence ID" value="NC_008639.1"/>
</dbReference>
<accession>A1BIF4</accession>
<dbReference type="InterPro" id="IPR053737">
    <property type="entry name" value="Type_II_TA_Toxin"/>
</dbReference>
<sequence>MSWHWLLDEVVIAIHDEQIAVHGGSLGIRDSGLLYSALARPKHKANYGDPSVFDLAAAYAYGIIRNHPFVDGNKRTGFLVAYVFLHINGWELRSIEVEAVNAVLDLAAGEMDEPFFSEWLKNKSVIRTARK</sequence>
<dbReference type="GO" id="GO:0016301">
    <property type="term" value="F:kinase activity"/>
    <property type="evidence" value="ECO:0007669"/>
    <property type="project" value="InterPro"/>
</dbReference>
<dbReference type="eggNOG" id="COG3654">
    <property type="taxonomic scope" value="Bacteria"/>
</dbReference>
<dbReference type="AlphaFoldDB" id="A1BIF4"/>
<protein>
    <submittedName>
        <fullName evidence="2">Death-on-curing family protein</fullName>
    </submittedName>
</protein>
<dbReference type="SUPFAM" id="SSF140931">
    <property type="entry name" value="Fic-like"/>
    <property type="match status" value="1"/>
</dbReference>
<proteinExistence type="predicted"/>
<gene>
    <name evidence="2" type="ordered locus">Cpha266_2176</name>
</gene>
<dbReference type="HOGENOM" id="CLU_115697_4_0_10"/>
<dbReference type="InterPro" id="IPR036597">
    <property type="entry name" value="Fido-like_dom_sf"/>
</dbReference>
<name>A1BIF4_CHLPD</name>
<dbReference type="EMBL" id="CP000492">
    <property type="protein sequence ID" value="ABL66181.1"/>
    <property type="molecule type" value="Genomic_DNA"/>
</dbReference>
<dbReference type="Pfam" id="PF02661">
    <property type="entry name" value="Fic"/>
    <property type="match status" value="1"/>
</dbReference>
<feature type="domain" description="Fido" evidence="1">
    <location>
        <begin position="6"/>
        <end position="122"/>
    </location>
</feature>
<dbReference type="PANTHER" id="PTHR39426">
    <property type="entry name" value="HOMOLOGY TO DEATH-ON-CURING PROTEIN OF PHAGE P1"/>
    <property type="match status" value="1"/>
</dbReference>
<dbReference type="KEGG" id="cph:Cpha266_2176"/>
<reference evidence="2 3" key="1">
    <citation type="submission" date="2006-12" db="EMBL/GenBank/DDBJ databases">
        <title>Complete sequence of Chlorobium phaeobacteroides DSM 266.</title>
        <authorList>
            <consortium name="US DOE Joint Genome Institute"/>
            <person name="Copeland A."/>
            <person name="Lucas S."/>
            <person name="Lapidus A."/>
            <person name="Barry K."/>
            <person name="Detter J.C."/>
            <person name="Glavina del Rio T."/>
            <person name="Hammon N."/>
            <person name="Israni S."/>
            <person name="Pitluck S."/>
            <person name="Goltsman E."/>
            <person name="Schmutz J."/>
            <person name="Larimer F."/>
            <person name="Land M."/>
            <person name="Hauser L."/>
            <person name="Mikhailova N."/>
            <person name="Li T."/>
            <person name="Overmann J."/>
            <person name="Bryant D.A."/>
            <person name="Richardson P."/>
        </authorList>
    </citation>
    <scope>NUCLEOTIDE SEQUENCE [LARGE SCALE GENOMIC DNA]</scope>
    <source>
        <strain evidence="2 3">DSM 266</strain>
    </source>
</reference>
<organism evidence="2 3">
    <name type="scientific">Chlorobium phaeobacteroides (strain DSM 266 / SMG 266 / 2430)</name>
    <dbReference type="NCBI Taxonomy" id="290317"/>
    <lineage>
        <taxon>Bacteria</taxon>
        <taxon>Pseudomonadati</taxon>
        <taxon>Chlorobiota</taxon>
        <taxon>Chlorobiia</taxon>
        <taxon>Chlorobiales</taxon>
        <taxon>Chlorobiaceae</taxon>
        <taxon>Chlorobium/Pelodictyon group</taxon>
        <taxon>Chlorobium</taxon>
    </lineage>
</organism>
<dbReference type="PIRSF" id="PIRSF018297">
    <property type="entry name" value="Doc"/>
    <property type="match status" value="1"/>
</dbReference>
<dbReference type="NCBIfam" id="TIGR01550">
    <property type="entry name" value="DOC_P1"/>
    <property type="match status" value="1"/>
</dbReference>
<keyword evidence="3" id="KW-1185">Reference proteome</keyword>
<dbReference type="InterPro" id="IPR006440">
    <property type="entry name" value="Doc"/>
</dbReference>
<dbReference type="Proteomes" id="UP000008701">
    <property type="component" value="Chromosome"/>
</dbReference>
<dbReference type="OrthoDB" id="9802752at2"/>
<dbReference type="STRING" id="290317.Cpha266_2176"/>
<evidence type="ECO:0000313" key="2">
    <source>
        <dbReference type="EMBL" id="ABL66181.1"/>
    </source>
</evidence>
<dbReference type="Gene3D" id="1.20.120.1870">
    <property type="entry name" value="Fic/DOC protein, Fido domain"/>
    <property type="match status" value="1"/>
</dbReference>
<dbReference type="InterPro" id="IPR003812">
    <property type="entry name" value="Fido"/>
</dbReference>
<evidence type="ECO:0000313" key="3">
    <source>
        <dbReference type="Proteomes" id="UP000008701"/>
    </source>
</evidence>